<comment type="caution">
    <text evidence="2">The sequence shown here is derived from an EMBL/GenBank/DDBJ whole genome shotgun (WGS) entry which is preliminary data.</text>
</comment>
<organism evidence="2 3">
    <name type="scientific">Teichococcus globiformis</name>
    <dbReference type="NCBI Taxonomy" id="2307229"/>
    <lineage>
        <taxon>Bacteria</taxon>
        <taxon>Pseudomonadati</taxon>
        <taxon>Pseudomonadota</taxon>
        <taxon>Alphaproteobacteria</taxon>
        <taxon>Acetobacterales</taxon>
        <taxon>Roseomonadaceae</taxon>
        <taxon>Roseomonas</taxon>
    </lineage>
</organism>
<gene>
    <name evidence="2" type="ORF">ACFOD4_18040</name>
</gene>
<dbReference type="EMBL" id="JBHRTN010000018">
    <property type="protein sequence ID" value="MFC3126972.1"/>
    <property type="molecule type" value="Genomic_DNA"/>
</dbReference>
<sequence>MDGGLLRWIIVLLLVLCGMFGAAWLSLSKVDLASWAARRASASLGREVALDSLRLEPGRWLGVTLHGLRVANLPGGSEPDMVTLRMARAEIDLFSLLSGSPVLRQAGVHGLRLLLEHGPDGAANWQRPGAASAARGRASPRPSDLPAILTAAFSDAAVDFRTSSGALLRIRLAGAQLALPPGAPGSLSARGSYNGISAQVTGSLLPPGTSHQSGAPFAARLTLRCGNTLLRFAGSIADPLGFDGLDGAVSLDAPSLDTLLRIAGLDEEGAPALRLAGHLRHTGQLWSLDGATGKVGDTAIEGASLALEEGARGQPDSIAAKLLFGHLDLDALLGRPAVPQRGRQARDADVALAVDQAPDTLLQARLAASRLSYGAVEATDAHLHASLTPGRVAVEGFGLHDLGGRISGQGEVVAEGGSAGRIQAMAEVAGLDSEALRHALQAGRLPFSGRLDGRFAITAQGETLNAAAQGAHAAAVVSMSGGWIDRRAIEIASTDLRSVFRRAEGRTALRCLLGVMDLRAGIATISPLRLRADTGTIAGHGRLDLNRRTVDMTVGSESNTTGALALDIPVRINGPIADPSIRPAAWSAEGRASLHASDIVERLPQGLRPMARGNPCLAPG</sequence>
<reference evidence="3" key="1">
    <citation type="journal article" date="2019" name="Int. J. Syst. Evol. Microbiol.">
        <title>The Global Catalogue of Microorganisms (GCM) 10K type strain sequencing project: providing services to taxonomists for standard genome sequencing and annotation.</title>
        <authorList>
            <consortium name="The Broad Institute Genomics Platform"/>
            <consortium name="The Broad Institute Genome Sequencing Center for Infectious Disease"/>
            <person name="Wu L."/>
            <person name="Ma J."/>
        </authorList>
    </citation>
    <scope>NUCLEOTIDE SEQUENCE [LARGE SCALE GENOMIC DNA]</scope>
    <source>
        <strain evidence="3">KCTC 52094</strain>
    </source>
</reference>
<dbReference type="RefSeq" id="WP_379598635.1">
    <property type="nucleotide sequence ID" value="NZ_JBHRTN010000018.1"/>
</dbReference>
<keyword evidence="3" id="KW-1185">Reference proteome</keyword>
<dbReference type="InterPro" id="IPR052894">
    <property type="entry name" value="AsmA-related"/>
</dbReference>
<dbReference type="Proteomes" id="UP001595593">
    <property type="component" value="Unassembled WGS sequence"/>
</dbReference>
<keyword evidence="1" id="KW-1133">Transmembrane helix</keyword>
<evidence type="ECO:0000256" key="1">
    <source>
        <dbReference type="SAM" id="Phobius"/>
    </source>
</evidence>
<evidence type="ECO:0000313" key="2">
    <source>
        <dbReference type="EMBL" id="MFC3126972.1"/>
    </source>
</evidence>
<keyword evidence="1" id="KW-0812">Transmembrane</keyword>
<proteinExistence type="predicted"/>
<feature type="transmembrane region" description="Helical" evidence="1">
    <location>
        <begin position="6"/>
        <end position="27"/>
    </location>
</feature>
<dbReference type="PANTHER" id="PTHR30441:SF4">
    <property type="entry name" value="PROTEIN ASMA"/>
    <property type="match status" value="1"/>
</dbReference>
<dbReference type="PANTHER" id="PTHR30441">
    <property type="entry name" value="DUF748 DOMAIN-CONTAINING PROTEIN"/>
    <property type="match status" value="1"/>
</dbReference>
<name>A0ABV7G9U0_9PROT</name>
<evidence type="ECO:0000313" key="3">
    <source>
        <dbReference type="Proteomes" id="UP001595593"/>
    </source>
</evidence>
<accession>A0ABV7G9U0</accession>
<keyword evidence="1" id="KW-0472">Membrane</keyword>
<protein>
    <submittedName>
        <fullName evidence="2">AsmA-like C-terminal region-containing protein</fullName>
    </submittedName>
</protein>